<dbReference type="PANTHER" id="PTHR30461:SF26">
    <property type="entry name" value="RESOLVASE HOMOLOG YNEB"/>
    <property type="match status" value="1"/>
</dbReference>
<name>A0ABV7CLU0_9GAMM</name>
<dbReference type="PANTHER" id="PTHR30461">
    <property type="entry name" value="DNA-INVERTASE FROM LAMBDOID PROPHAGE"/>
    <property type="match status" value="1"/>
</dbReference>
<dbReference type="InterPro" id="IPR009057">
    <property type="entry name" value="Homeodomain-like_sf"/>
</dbReference>
<evidence type="ECO:0000256" key="2">
    <source>
        <dbReference type="SAM" id="Phobius"/>
    </source>
</evidence>
<dbReference type="SMART" id="SM00857">
    <property type="entry name" value="Resolvase"/>
    <property type="match status" value="1"/>
</dbReference>
<keyword evidence="2" id="KW-0812">Transmembrane</keyword>
<keyword evidence="2" id="KW-0472">Membrane</keyword>
<organism evidence="4 5">
    <name type="scientific">Pseudoalteromonas fenneropenaei</name>
    <dbReference type="NCBI Taxonomy" id="1737459"/>
    <lineage>
        <taxon>Bacteria</taxon>
        <taxon>Pseudomonadati</taxon>
        <taxon>Pseudomonadota</taxon>
        <taxon>Gammaproteobacteria</taxon>
        <taxon>Alteromonadales</taxon>
        <taxon>Pseudoalteromonadaceae</taxon>
        <taxon>Pseudoalteromonas</taxon>
    </lineage>
</organism>
<dbReference type="EMBL" id="JBHRSD010000023">
    <property type="protein sequence ID" value="MFC3033589.1"/>
    <property type="molecule type" value="Genomic_DNA"/>
</dbReference>
<proteinExistence type="inferred from homology"/>
<reference evidence="5" key="1">
    <citation type="journal article" date="2019" name="Int. J. Syst. Evol. Microbiol.">
        <title>The Global Catalogue of Microorganisms (GCM) 10K type strain sequencing project: providing services to taxonomists for standard genome sequencing and annotation.</title>
        <authorList>
            <consortium name="The Broad Institute Genomics Platform"/>
            <consortium name="The Broad Institute Genome Sequencing Center for Infectious Disease"/>
            <person name="Wu L."/>
            <person name="Ma J."/>
        </authorList>
    </citation>
    <scope>NUCLEOTIDE SEQUENCE [LARGE SCALE GENOMIC DNA]</scope>
    <source>
        <strain evidence="5">KCTC 42730</strain>
    </source>
</reference>
<accession>A0ABV7CLU0</accession>
<dbReference type="InterPro" id="IPR006120">
    <property type="entry name" value="Resolvase_HTH_dom"/>
</dbReference>
<keyword evidence="2" id="KW-1133">Transmembrane helix</keyword>
<dbReference type="SUPFAM" id="SSF53041">
    <property type="entry name" value="Resolvase-like"/>
    <property type="match status" value="1"/>
</dbReference>
<dbReference type="CDD" id="cd00569">
    <property type="entry name" value="HTH_Hin_like"/>
    <property type="match status" value="1"/>
</dbReference>
<evidence type="ECO:0000259" key="3">
    <source>
        <dbReference type="PROSITE" id="PS51736"/>
    </source>
</evidence>
<dbReference type="InterPro" id="IPR036162">
    <property type="entry name" value="Resolvase-like_N_sf"/>
</dbReference>
<dbReference type="Gene3D" id="3.40.50.1390">
    <property type="entry name" value="Resolvase, N-terminal catalytic domain"/>
    <property type="match status" value="1"/>
</dbReference>
<sequence length="246" mass="27793">MMQIREEAYQVFNVCVMSSHVRKVYFWTGLHLGFIAVSKMLLYNFGHCCIIISRVYDTTEVIMSNGQRLAYIRCSTVEQNTDRQLIGLEFDEVFIDKCSGSSAERPALKQLKSHSRKGDSLYCHSIDRLARNLVDLLQLIKWFTSKGIDVHFVSEGLSFTGEANPFQELQLQILGSCAQFERSMILARQKEGIAARKAKGLPVGRKSVVDEVMRQGIIQADRDGVSKSEIAKTFGIGRATVYRVLQ</sequence>
<keyword evidence="5" id="KW-1185">Reference proteome</keyword>
<dbReference type="Pfam" id="PF00239">
    <property type="entry name" value="Resolvase"/>
    <property type="match status" value="1"/>
</dbReference>
<dbReference type="InterPro" id="IPR050639">
    <property type="entry name" value="SSR_resolvase"/>
</dbReference>
<dbReference type="CDD" id="cd03768">
    <property type="entry name" value="SR_ResInv"/>
    <property type="match status" value="1"/>
</dbReference>
<protein>
    <submittedName>
        <fullName evidence="4">Recombinase family protein</fullName>
    </submittedName>
</protein>
<dbReference type="Proteomes" id="UP001595453">
    <property type="component" value="Unassembled WGS sequence"/>
</dbReference>
<dbReference type="SUPFAM" id="SSF46689">
    <property type="entry name" value="Homeodomain-like"/>
    <property type="match status" value="1"/>
</dbReference>
<comment type="caution">
    <text evidence="4">The sequence shown here is derived from an EMBL/GenBank/DDBJ whole genome shotgun (WGS) entry which is preliminary data.</text>
</comment>
<dbReference type="PROSITE" id="PS51736">
    <property type="entry name" value="RECOMBINASES_3"/>
    <property type="match status" value="1"/>
</dbReference>
<dbReference type="Pfam" id="PF02796">
    <property type="entry name" value="HTH_7"/>
    <property type="match status" value="1"/>
</dbReference>
<gene>
    <name evidence="4" type="ORF">ACFOEE_13760</name>
</gene>
<feature type="transmembrane region" description="Helical" evidence="2">
    <location>
        <begin position="24"/>
        <end position="45"/>
    </location>
</feature>
<evidence type="ECO:0000256" key="1">
    <source>
        <dbReference type="ARBA" id="ARBA00009913"/>
    </source>
</evidence>
<evidence type="ECO:0000313" key="5">
    <source>
        <dbReference type="Proteomes" id="UP001595453"/>
    </source>
</evidence>
<feature type="domain" description="Resolvase/invertase-type recombinase catalytic" evidence="3">
    <location>
        <begin position="67"/>
        <end position="200"/>
    </location>
</feature>
<dbReference type="InterPro" id="IPR006119">
    <property type="entry name" value="Resolv_N"/>
</dbReference>
<comment type="similarity">
    <text evidence="1">Belongs to the site-specific recombinase resolvase family.</text>
</comment>
<evidence type="ECO:0000313" key="4">
    <source>
        <dbReference type="EMBL" id="MFC3033589.1"/>
    </source>
</evidence>
<dbReference type="Gene3D" id="1.10.10.60">
    <property type="entry name" value="Homeodomain-like"/>
    <property type="match status" value="1"/>
</dbReference>
<dbReference type="RefSeq" id="WP_377125245.1">
    <property type="nucleotide sequence ID" value="NZ_JBHRSD010000023.1"/>
</dbReference>